<gene>
    <name evidence="7" type="primary">oprF_6</name>
    <name evidence="7" type="ORF">XINFAN_03769</name>
</gene>
<dbReference type="Proteomes" id="UP000277498">
    <property type="component" value="Unassembled WGS sequence"/>
</dbReference>
<name>A0A3P5XEZ2_9RHOB</name>
<dbReference type="GO" id="GO:0009279">
    <property type="term" value="C:cell outer membrane"/>
    <property type="evidence" value="ECO:0007669"/>
    <property type="project" value="UniProtKB-SubCell"/>
</dbReference>
<dbReference type="PANTHER" id="PTHR30329">
    <property type="entry name" value="STATOR ELEMENT OF FLAGELLAR MOTOR COMPLEX"/>
    <property type="match status" value="1"/>
</dbReference>
<dbReference type="PRINTS" id="PR01021">
    <property type="entry name" value="OMPADOMAIN"/>
</dbReference>
<evidence type="ECO:0000256" key="5">
    <source>
        <dbReference type="SAM" id="SignalP"/>
    </source>
</evidence>
<accession>A0A3P5XEZ2</accession>
<evidence type="ECO:0000256" key="1">
    <source>
        <dbReference type="ARBA" id="ARBA00004442"/>
    </source>
</evidence>
<evidence type="ECO:0000256" key="2">
    <source>
        <dbReference type="ARBA" id="ARBA00023136"/>
    </source>
</evidence>
<keyword evidence="8" id="KW-1185">Reference proteome</keyword>
<feature type="signal peptide" evidence="5">
    <location>
        <begin position="1"/>
        <end position="22"/>
    </location>
</feature>
<reference evidence="7 8" key="1">
    <citation type="submission" date="2018-11" db="EMBL/GenBank/DDBJ databases">
        <authorList>
            <person name="Criscuolo A."/>
        </authorList>
    </citation>
    <scope>NUCLEOTIDE SEQUENCE [LARGE SCALE GENOMIC DNA]</scope>
    <source>
        <strain evidence="7">ACIP111625</strain>
    </source>
</reference>
<comment type="subcellular location">
    <subcellularLocation>
        <location evidence="1">Cell outer membrane</location>
    </subcellularLocation>
</comment>
<dbReference type="EMBL" id="UXAW01000113">
    <property type="protein sequence ID" value="VDC33321.1"/>
    <property type="molecule type" value="Genomic_DNA"/>
</dbReference>
<keyword evidence="5" id="KW-0732">Signal</keyword>
<proteinExistence type="predicted"/>
<keyword evidence="2 4" id="KW-0472">Membrane</keyword>
<dbReference type="CDD" id="cd07185">
    <property type="entry name" value="OmpA_C-like"/>
    <property type="match status" value="1"/>
</dbReference>
<dbReference type="Gene3D" id="3.30.1330.60">
    <property type="entry name" value="OmpA-like domain"/>
    <property type="match status" value="1"/>
</dbReference>
<dbReference type="InterPro" id="IPR006665">
    <property type="entry name" value="OmpA-like"/>
</dbReference>
<evidence type="ECO:0000259" key="6">
    <source>
        <dbReference type="PROSITE" id="PS51123"/>
    </source>
</evidence>
<evidence type="ECO:0000313" key="8">
    <source>
        <dbReference type="Proteomes" id="UP000277498"/>
    </source>
</evidence>
<protein>
    <submittedName>
        <fullName evidence="7">Outer membrane porin F</fullName>
    </submittedName>
</protein>
<feature type="chain" id="PRO_5017950690" evidence="5">
    <location>
        <begin position="23"/>
        <end position="186"/>
    </location>
</feature>
<keyword evidence="3" id="KW-0998">Cell outer membrane</keyword>
<dbReference type="RefSeq" id="WP_124088450.1">
    <property type="nucleotide sequence ID" value="NZ_UXAW01000113.1"/>
</dbReference>
<dbReference type="Pfam" id="PF00691">
    <property type="entry name" value="OmpA"/>
    <property type="match status" value="1"/>
</dbReference>
<dbReference type="AlphaFoldDB" id="A0A3P5XEZ2"/>
<sequence length="186" mass="20125">MTRFSLAFLVALALALVPVAQAQTPMTEDEIADAFRKQKTRGLTLVPTTEETAAGSETAAPEGATEIAYQELPQDEQVNVSIRFDLDSAALREDQKPALVALCNVLKSDPVSTLRIVGHTDITGSAEYNERLSLLRAEEVKRYLASSDCGIADAQMEAVGVGSRFLLDGEKPKDAVNRRVEFQALS</sequence>
<dbReference type="PROSITE" id="PS51123">
    <property type="entry name" value="OMPA_2"/>
    <property type="match status" value="1"/>
</dbReference>
<dbReference type="InterPro" id="IPR050330">
    <property type="entry name" value="Bact_OuterMem_StrucFunc"/>
</dbReference>
<evidence type="ECO:0000256" key="3">
    <source>
        <dbReference type="ARBA" id="ARBA00023237"/>
    </source>
</evidence>
<organism evidence="7 8">
    <name type="scientific">Pseudogemmobacter humi</name>
    <dbReference type="NCBI Taxonomy" id="2483812"/>
    <lineage>
        <taxon>Bacteria</taxon>
        <taxon>Pseudomonadati</taxon>
        <taxon>Pseudomonadota</taxon>
        <taxon>Alphaproteobacteria</taxon>
        <taxon>Rhodobacterales</taxon>
        <taxon>Paracoccaceae</taxon>
        <taxon>Pseudogemmobacter</taxon>
    </lineage>
</organism>
<dbReference type="OrthoDB" id="9792021at2"/>
<evidence type="ECO:0000256" key="4">
    <source>
        <dbReference type="PROSITE-ProRule" id="PRU00473"/>
    </source>
</evidence>
<feature type="domain" description="OmpA-like" evidence="6">
    <location>
        <begin position="71"/>
        <end position="186"/>
    </location>
</feature>
<dbReference type="InterPro" id="IPR006664">
    <property type="entry name" value="OMP_bac"/>
</dbReference>
<dbReference type="PANTHER" id="PTHR30329:SF21">
    <property type="entry name" value="LIPOPROTEIN YIAD-RELATED"/>
    <property type="match status" value="1"/>
</dbReference>
<evidence type="ECO:0000313" key="7">
    <source>
        <dbReference type="EMBL" id="VDC33321.1"/>
    </source>
</evidence>
<dbReference type="InterPro" id="IPR036737">
    <property type="entry name" value="OmpA-like_sf"/>
</dbReference>
<dbReference type="SUPFAM" id="SSF103088">
    <property type="entry name" value="OmpA-like"/>
    <property type="match status" value="1"/>
</dbReference>